<gene>
    <name evidence="8" type="ORF">KK062_19630</name>
</gene>
<reference evidence="8 9" key="1">
    <citation type="submission" date="2021-05" db="EMBL/GenBank/DDBJ databases">
        <title>A Polyphasic approach of four new species of the genus Ohtaekwangia: Ohtaekwangia histidinii sp. nov., Ohtaekwangia cretensis sp. nov., Ohtaekwangia indiensis sp. nov., Ohtaekwangia reichenbachii sp. nov. from diverse environment.</title>
        <authorList>
            <person name="Octaviana S."/>
        </authorList>
    </citation>
    <scope>NUCLEOTIDE SEQUENCE [LARGE SCALE GENOMIC DNA]</scope>
    <source>
        <strain evidence="8 9">PWU5</strain>
    </source>
</reference>
<sequence>MNLLCDYFIGDNLRREPDLLKQASIRLVYHILMAAIISLVFFFTIYIIKRYDAQLIKNLIIFALFIGTLFYIKYTGSIRFVCHFLVIVSWLNNNINIYLFDDFNFIVALLTVADIIFAFHTLGSRAGLIYSLLHFLPILAHFMISHAGIHLNPGPPQQLAYTEGILMLLLVFFIIVYLIYHYHQAYELARRAILQHVEDLEKARAIANAMNKLKANFLSNMSHEIRTPINGILGLSQVIALESKEEDTRKYVAMQQQSGRRLLDTMTSILELSRLEAEQEDPKRKSVAVNPLVEQCLAAVEGRAREKRLDITFRPCPNAPQGLSDEHMLRQVIAHVLGNAVKFTDKGSILVETRLAEADPGMIMIRVTDTGIGIAPEFMARMYKPFEQESTGRSRSHEGTGLGLALAKKYIQSLKGEIRAQSEKGKGSVFTILLPAHTPAP</sequence>
<dbReference type="SUPFAM" id="SSF47384">
    <property type="entry name" value="Homodimeric domain of signal transducing histidine kinase"/>
    <property type="match status" value="1"/>
</dbReference>
<feature type="transmembrane region" description="Helical" evidence="6">
    <location>
        <begin position="27"/>
        <end position="48"/>
    </location>
</feature>
<dbReference type="GO" id="GO:0005886">
    <property type="term" value="C:plasma membrane"/>
    <property type="evidence" value="ECO:0007669"/>
    <property type="project" value="TreeGrafter"/>
</dbReference>
<dbReference type="InterPro" id="IPR036890">
    <property type="entry name" value="HATPase_C_sf"/>
</dbReference>
<name>A0AAP2DZI8_9BACT</name>
<keyword evidence="9" id="KW-1185">Reference proteome</keyword>
<dbReference type="CDD" id="cd00082">
    <property type="entry name" value="HisKA"/>
    <property type="match status" value="1"/>
</dbReference>
<dbReference type="EMBL" id="JAHESE010000022">
    <property type="protein sequence ID" value="MBT1710465.1"/>
    <property type="molecule type" value="Genomic_DNA"/>
</dbReference>
<keyword evidence="5" id="KW-0418">Kinase</keyword>
<protein>
    <recommendedName>
        <fullName evidence="2">histidine kinase</fullName>
        <ecNumber evidence="2">2.7.13.3</ecNumber>
    </recommendedName>
</protein>
<dbReference type="InterPro" id="IPR005467">
    <property type="entry name" value="His_kinase_dom"/>
</dbReference>
<dbReference type="InterPro" id="IPR036097">
    <property type="entry name" value="HisK_dim/P_sf"/>
</dbReference>
<dbReference type="PANTHER" id="PTHR43047:SF66">
    <property type="entry name" value="HISKA"/>
    <property type="match status" value="1"/>
</dbReference>
<dbReference type="AlphaFoldDB" id="A0AAP2DZI8"/>
<keyword evidence="4" id="KW-0808">Transferase</keyword>
<evidence type="ECO:0000259" key="7">
    <source>
        <dbReference type="PROSITE" id="PS50109"/>
    </source>
</evidence>
<dbReference type="PANTHER" id="PTHR43047">
    <property type="entry name" value="TWO-COMPONENT HISTIDINE PROTEIN KINASE"/>
    <property type="match status" value="1"/>
</dbReference>
<evidence type="ECO:0000256" key="6">
    <source>
        <dbReference type="SAM" id="Phobius"/>
    </source>
</evidence>
<feature type="transmembrane region" description="Helical" evidence="6">
    <location>
        <begin position="129"/>
        <end position="149"/>
    </location>
</feature>
<dbReference type="GO" id="GO:0009927">
    <property type="term" value="F:histidine phosphotransfer kinase activity"/>
    <property type="evidence" value="ECO:0007669"/>
    <property type="project" value="TreeGrafter"/>
</dbReference>
<keyword evidence="6" id="KW-1133">Transmembrane helix</keyword>
<comment type="caution">
    <text evidence="8">The sequence shown here is derived from an EMBL/GenBank/DDBJ whole genome shotgun (WGS) entry which is preliminary data.</text>
</comment>
<dbReference type="Gene3D" id="1.10.287.130">
    <property type="match status" value="1"/>
</dbReference>
<accession>A0AAP2DZI8</accession>
<evidence type="ECO:0000256" key="2">
    <source>
        <dbReference type="ARBA" id="ARBA00012438"/>
    </source>
</evidence>
<keyword evidence="6" id="KW-0472">Membrane</keyword>
<evidence type="ECO:0000256" key="4">
    <source>
        <dbReference type="ARBA" id="ARBA00022679"/>
    </source>
</evidence>
<dbReference type="GO" id="GO:0000155">
    <property type="term" value="F:phosphorelay sensor kinase activity"/>
    <property type="evidence" value="ECO:0007669"/>
    <property type="project" value="InterPro"/>
</dbReference>
<keyword evidence="3" id="KW-0597">Phosphoprotein</keyword>
<dbReference type="SMART" id="SM00388">
    <property type="entry name" value="HisKA"/>
    <property type="match status" value="1"/>
</dbReference>
<evidence type="ECO:0000313" key="8">
    <source>
        <dbReference type="EMBL" id="MBT1710465.1"/>
    </source>
</evidence>
<dbReference type="SUPFAM" id="SSF55874">
    <property type="entry name" value="ATPase domain of HSP90 chaperone/DNA topoisomerase II/histidine kinase"/>
    <property type="match status" value="1"/>
</dbReference>
<dbReference type="PROSITE" id="PS50109">
    <property type="entry name" value="HIS_KIN"/>
    <property type="match status" value="1"/>
</dbReference>
<dbReference type="SMART" id="SM00387">
    <property type="entry name" value="HATPase_c"/>
    <property type="match status" value="1"/>
</dbReference>
<dbReference type="FunFam" id="3.30.565.10:FF:000006">
    <property type="entry name" value="Sensor histidine kinase WalK"/>
    <property type="match status" value="1"/>
</dbReference>
<dbReference type="InterPro" id="IPR004358">
    <property type="entry name" value="Sig_transdc_His_kin-like_C"/>
</dbReference>
<evidence type="ECO:0000313" key="9">
    <source>
        <dbReference type="Proteomes" id="UP001319080"/>
    </source>
</evidence>
<keyword evidence="6" id="KW-0812">Transmembrane</keyword>
<evidence type="ECO:0000256" key="3">
    <source>
        <dbReference type="ARBA" id="ARBA00022553"/>
    </source>
</evidence>
<dbReference type="Pfam" id="PF00512">
    <property type="entry name" value="HisKA"/>
    <property type="match status" value="1"/>
</dbReference>
<dbReference type="Pfam" id="PF02518">
    <property type="entry name" value="HATPase_c"/>
    <property type="match status" value="1"/>
</dbReference>
<feature type="domain" description="Histidine kinase" evidence="7">
    <location>
        <begin position="220"/>
        <end position="438"/>
    </location>
</feature>
<proteinExistence type="predicted"/>
<comment type="catalytic activity">
    <reaction evidence="1">
        <text>ATP + protein L-histidine = ADP + protein N-phospho-L-histidine.</text>
        <dbReference type="EC" id="2.7.13.3"/>
    </reaction>
</comment>
<dbReference type="PRINTS" id="PR00344">
    <property type="entry name" value="BCTRLSENSOR"/>
</dbReference>
<feature type="transmembrane region" description="Helical" evidence="6">
    <location>
        <begin position="103"/>
        <end position="122"/>
    </location>
</feature>
<dbReference type="EC" id="2.7.13.3" evidence="2"/>
<feature type="transmembrane region" description="Helical" evidence="6">
    <location>
        <begin position="60"/>
        <end position="91"/>
    </location>
</feature>
<dbReference type="InterPro" id="IPR003594">
    <property type="entry name" value="HATPase_dom"/>
</dbReference>
<evidence type="ECO:0000256" key="1">
    <source>
        <dbReference type="ARBA" id="ARBA00000085"/>
    </source>
</evidence>
<dbReference type="RefSeq" id="WP_254086036.1">
    <property type="nucleotide sequence ID" value="NZ_JAHESE010000022.1"/>
</dbReference>
<dbReference type="InterPro" id="IPR003661">
    <property type="entry name" value="HisK_dim/P_dom"/>
</dbReference>
<dbReference type="CDD" id="cd16922">
    <property type="entry name" value="HATPase_EvgS-ArcB-TorS-like"/>
    <property type="match status" value="1"/>
</dbReference>
<dbReference type="Gene3D" id="3.30.565.10">
    <property type="entry name" value="Histidine kinase-like ATPase, C-terminal domain"/>
    <property type="match status" value="1"/>
</dbReference>
<dbReference type="Proteomes" id="UP001319080">
    <property type="component" value="Unassembled WGS sequence"/>
</dbReference>
<feature type="transmembrane region" description="Helical" evidence="6">
    <location>
        <begin position="161"/>
        <end position="180"/>
    </location>
</feature>
<organism evidence="8 9">
    <name type="scientific">Dawidia cretensis</name>
    <dbReference type="NCBI Taxonomy" id="2782350"/>
    <lineage>
        <taxon>Bacteria</taxon>
        <taxon>Pseudomonadati</taxon>
        <taxon>Bacteroidota</taxon>
        <taxon>Cytophagia</taxon>
        <taxon>Cytophagales</taxon>
        <taxon>Chryseotaleaceae</taxon>
        <taxon>Dawidia</taxon>
    </lineage>
</organism>
<evidence type="ECO:0000256" key="5">
    <source>
        <dbReference type="ARBA" id="ARBA00022777"/>
    </source>
</evidence>